<evidence type="ECO:0000256" key="4">
    <source>
        <dbReference type="ARBA" id="ARBA00022692"/>
    </source>
</evidence>
<dbReference type="InterPro" id="IPR008969">
    <property type="entry name" value="CarboxyPept-like_regulatory"/>
</dbReference>
<dbReference type="InterPro" id="IPR011662">
    <property type="entry name" value="Secretin/TonB_short_N"/>
</dbReference>
<evidence type="ECO:0000313" key="12">
    <source>
        <dbReference type="Proteomes" id="UP000284772"/>
    </source>
</evidence>
<proteinExistence type="inferred from homology"/>
<dbReference type="GO" id="GO:0009279">
    <property type="term" value="C:cell outer membrane"/>
    <property type="evidence" value="ECO:0007669"/>
    <property type="project" value="UniProtKB-SubCell"/>
</dbReference>
<evidence type="ECO:0000259" key="9">
    <source>
        <dbReference type="Pfam" id="PF07660"/>
    </source>
</evidence>
<keyword evidence="4 7" id="KW-0812">Transmembrane</keyword>
<dbReference type="Pfam" id="PF07715">
    <property type="entry name" value="Plug"/>
    <property type="match status" value="1"/>
</dbReference>
<keyword evidence="8" id="KW-0732">Signal</keyword>
<dbReference type="PROSITE" id="PS52016">
    <property type="entry name" value="TONB_DEPENDENT_REC_3"/>
    <property type="match status" value="1"/>
</dbReference>
<dbReference type="RefSeq" id="WP_115501644.1">
    <property type="nucleotide sequence ID" value="NZ_CABMMK010000001.1"/>
</dbReference>
<evidence type="ECO:0000313" key="11">
    <source>
        <dbReference type="EMBL" id="RGT48329.1"/>
    </source>
</evidence>
<evidence type="ECO:0000259" key="10">
    <source>
        <dbReference type="Pfam" id="PF07715"/>
    </source>
</evidence>
<keyword evidence="2 7" id="KW-0813">Transport</keyword>
<sequence>MKHKILLVLLLGFMTCLTVSAQKVTLQFRQVKLTKVFDAITQQTGLTVAYSRPTVDPDRMVTIEAKDEDLSNVLSKLFTGTNVAFEIGEKKIYLKEKKTSDSLQQTRKTKKISGTVLDEKGEPVIGASILVDETSNGTITNIDGEYSLTGVPENSTLTISYVGYKTIKLKASDKNLSNIILQEDSELIDEVVVVGYGVQRKRDVTGAMTSVDATKIASVPVTSASEALQGRASGVLVSQDNWAPGTSPSVLIRGKRSINASNEPLYVVDGVPITGGLREISPSDIASMEVLKDASATAIYGSRGANGVVLITTKQGKDGKTQVDYSGYFGVQTMQNKLDLMNGAQYAEYVREAYRNTNSSNKYPMDHPDKAADMANPMFKQDAYVLESLMMAYDENGNYDPSRIRSDNWFDHVTRDGIITDHQISVNGGNAKTNFLASATYNKNEGIMKDQSYERYSIRLNLNHEINKWFKFGLQTQYSHSVKERGSGMESDAYMYRISPLGALRNEDGTPTQLVASDAQMWNPLMNLEKGAVSAPEKVSRYLGSYYIEVTFPVEGLKFKSNLGLDARTKQDYQFYSSNTSTRQLGTSYAYNGMSKYTMMTLENMLFYNRDFGKDHTVGVTLLQSIQEDKTESNKIGVQDITSDKLLYNDLASSSIIDNIGSNLTKWTMASFMGRLNYSYKERYLFTGSVRYDGSSRLAEGHKWVAFPSVALAWRVSEEAFMKRQNVMSNLKLRAGWGKTGNSAIDPYMTRGGLSLSKYVWDNGASEVLGYAPSIMANSELTWETTKQWNVGIDFGFLNNRLSGTVDLYLQHTSDLLLERQIPVVSGFGSVLSNVGETKNKGIEISLSTLNVNTRAFQWTTDVMFYANKESIESLYNGKVDDVGNKWFIGHPINVHYDYEKIGIWQNTSEDLAEMSEFNKNGASFKPGDIKIWDNGDKKITEADRKILGSTSPKFIASMVNNITYKGFDFSIFLYASAGAMLNNNIEYLNKPGRANSIIIDYWTPDNPTNAYPRPSVDNASPAYVKSLQYEKADFLRVRNITLGYTLPEKLLKKVHARKIRVYLSANNPFIITGFSGIDPEGARGYTAPSASTWMGGINLSF</sequence>
<dbReference type="Gene3D" id="2.40.170.20">
    <property type="entry name" value="TonB-dependent receptor, beta-barrel domain"/>
    <property type="match status" value="1"/>
</dbReference>
<dbReference type="NCBIfam" id="TIGR04056">
    <property type="entry name" value="OMP_RagA_SusC"/>
    <property type="match status" value="1"/>
</dbReference>
<keyword evidence="3 7" id="KW-1134">Transmembrane beta strand</keyword>
<dbReference type="AlphaFoldDB" id="A0A412P3Z8"/>
<dbReference type="Gene3D" id="2.170.130.10">
    <property type="entry name" value="TonB-dependent receptor, plug domain"/>
    <property type="match status" value="1"/>
</dbReference>
<name>A0A412P3Z8_9BACE</name>
<evidence type="ECO:0000256" key="6">
    <source>
        <dbReference type="ARBA" id="ARBA00023237"/>
    </source>
</evidence>
<dbReference type="InterPro" id="IPR036942">
    <property type="entry name" value="Beta-barrel_TonB_sf"/>
</dbReference>
<dbReference type="EMBL" id="QRWT01000027">
    <property type="protein sequence ID" value="RGT48329.1"/>
    <property type="molecule type" value="Genomic_DNA"/>
</dbReference>
<dbReference type="Gene3D" id="2.60.40.1120">
    <property type="entry name" value="Carboxypeptidase-like, regulatory domain"/>
    <property type="match status" value="1"/>
</dbReference>
<accession>A0A412P3Z8</accession>
<protein>
    <submittedName>
        <fullName evidence="11">SusC/RagA family TonB-linked outer membrane protein</fullName>
    </submittedName>
</protein>
<feature type="signal peptide" evidence="8">
    <location>
        <begin position="1"/>
        <end position="21"/>
    </location>
</feature>
<reference evidence="11 12" key="1">
    <citation type="submission" date="2018-08" db="EMBL/GenBank/DDBJ databases">
        <title>A genome reference for cultivated species of the human gut microbiota.</title>
        <authorList>
            <person name="Zou Y."/>
            <person name="Xue W."/>
            <person name="Luo G."/>
        </authorList>
    </citation>
    <scope>NUCLEOTIDE SEQUENCE [LARGE SCALE GENOMIC DNA]</scope>
    <source>
        <strain evidence="11 12">AF19-10AC</strain>
    </source>
</reference>
<keyword evidence="6 7" id="KW-0998">Cell outer membrane</keyword>
<evidence type="ECO:0000256" key="8">
    <source>
        <dbReference type="SAM" id="SignalP"/>
    </source>
</evidence>
<dbReference type="FunFam" id="2.60.40.1120:FF:000003">
    <property type="entry name" value="Outer membrane protein Omp121"/>
    <property type="match status" value="1"/>
</dbReference>
<dbReference type="InterPro" id="IPR039426">
    <property type="entry name" value="TonB-dep_rcpt-like"/>
</dbReference>
<dbReference type="NCBIfam" id="TIGR04057">
    <property type="entry name" value="SusC_RagA_signa"/>
    <property type="match status" value="1"/>
</dbReference>
<dbReference type="InterPro" id="IPR037066">
    <property type="entry name" value="Plug_dom_sf"/>
</dbReference>
<dbReference type="Proteomes" id="UP000284772">
    <property type="component" value="Unassembled WGS sequence"/>
</dbReference>
<organism evidence="11 12">
    <name type="scientific">Bacteroides intestinalis</name>
    <dbReference type="NCBI Taxonomy" id="329854"/>
    <lineage>
        <taxon>Bacteria</taxon>
        <taxon>Pseudomonadati</taxon>
        <taxon>Bacteroidota</taxon>
        <taxon>Bacteroidia</taxon>
        <taxon>Bacteroidales</taxon>
        <taxon>Bacteroidaceae</taxon>
        <taxon>Bacteroides</taxon>
    </lineage>
</organism>
<comment type="subcellular location">
    <subcellularLocation>
        <location evidence="1 7">Cell outer membrane</location>
        <topology evidence="1 7">Multi-pass membrane protein</topology>
    </subcellularLocation>
</comment>
<evidence type="ECO:0000256" key="2">
    <source>
        <dbReference type="ARBA" id="ARBA00022448"/>
    </source>
</evidence>
<evidence type="ECO:0000256" key="3">
    <source>
        <dbReference type="ARBA" id="ARBA00022452"/>
    </source>
</evidence>
<dbReference type="InterPro" id="IPR023996">
    <property type="entry name" value="TonB-dep_OMP_SusC/RagA"/>
</dbReference>
<comment type="similarity">
    <text evidence="7">Belongs to the TonB-dependent receptor family.</text>
</comment>
<dbReference type="SUPFAM" id="SSF49464">
    <property type="entry name" value="Carboxypeptidase regulatory domain-like"/>
    <property type="match status" value="1"/>
</dbReference>
<dbReference type="FunFam" id="2.170.130.10:FF:000008">
    <property type="entry name" value="SusC/RagA family TonB-linked outer membrane protein"/>
    <property type="match status" value="1"/>
</dbReference>
<dbReference type="InterPro" id="IPR023997">
    <property type="entry name" value="TonB-dep_OMP_SusC/RagA_CS"/>
</dbReference>
<dbReference type="SUPFAM" id="SSF56935">
    <property type="entry name" value="Porins"/>
    <property type="match status" value="1"/>
</dbReference>
<dbReference type="InterPro" id="IPR012910">
    <property type="entry name" value="Plug_dom"/>
</dbReference>
<comment type="caution">
    <text evidence="11">The sequence shown here is derived from an EMBL/GenBank/DDBJ whole genome shotgun (WGS) entry which is preliminary data.</text>
</comment>
<feature type="domain" description="TonB-dependent receptor plug" evidence="10">
    <location>
        <begin position="201"/>
        <end position="308"/>
    </location>
</feature>
<keyword evidence="5 7" id="KW-0472">Membrane</keyword>
<feature type="chain" id="PRO_5043189305" evidence="8">
    <location>
        <begin position="22"/>
        <end position="1102"/>
    </location>
</feature>
<dbReference type="Pfam" id="PF07660">
    <property type="entry name" value="STN"/>
    <property type="match status" value="1"/>
</dbReference>
<feature type="domain" description="Secretin/TonB short N-terminal" evidence="9">
    <location>
        <begin position="47"/>
        <end position="94"/>
    </location>
</feature>
<evidence type="ECO:0000256" key="7">
    <source>
        <dbReference type="PROSITE-ProRule" id="PRU01360"/>
    </source>
</evidence>
<dbReference type="Pfam" id="PF13715">
    <property type="entry name" value="CarbopepD_reg_2"/>
    <property type="match status" value="1"/>
</dbReference>
<evidence type="ECO:0000256" key="1">
    <source>
        <dbReference type="ARBA" id="ARBA00004571"/>
    </source>
</evidence>
<evidence type="ECO:0000256" key="5">
    <source>
        <dbReference type="ARBA" id="ARBA00023136"/>
    </source>
</evidence>
<gene>
    <name evidence="11" type="ORF">DWX27_18460</name>
</gene>